<name>A0ABR2EGY9_9ROSI</name>
<evidence type="ECO:0000313" key="2">
    <source>
        <dbReference type="EMBL" id="KAK8561266.1"/>
    </source>
</evidence>
<feature type="compositionally biased region" description="Basic and acidic residues" evidence="1">
    <location>
        <begin position="11"/>
        <end position="23"/>
    </location>
</feature>
<organism evidence="2 3">
    <name type="scientific">Hibiscus sabdariffa</name>
    <name type="common">roselle</name>
    <dbReference type="NCBI Taxonomy" id="183260"/>
    <lineage>
        <taxon>Eukaryota</taxon>
        <taxon>Viridiplantae</taxon>
        <taxon>Streptophyta</taxon>
        <taxon>Embryophyta</taxon>
        <taxon>Tracheophyta</taxon>
        <taxon>Spermatophyta</taxon>
        <taxon>Magnoliopsida</taxon>
        <taxon>eudicotyledons</taxon>
        <taxon>Gunneridae</taxon>
        <taxon>Pentapetalae</taxon>
        <taxon>rosids</taxon>
        <taxon>malvids</taxon>
        <taxon>Malvales</taxon>
        <taxon>Malvaceae</taxon>
        <taxon>Malvoideae</taxon>
        <taxon>Hibiscus</taxon>
    </lineage>
</organism>
<accession>A0ABR2EGY9</accession>
<protein>
    <submittedName>
        <fullName evidence="2">Uncharacterized protein</fullName>
    </submittedName>
</protein>
<comment type="caution">
    <text evidence="2">The sequence shown here is derived from an EMBL/GenBank/DDBJ whole genome shotgun (WGS) entry which is preliminary data.</text>
</comment>
<keyword evidence="3" id="KW-1185">Reference proteome</keyword>
<proteinExistence type="predicted"/>
<evidence type="ECO:0000256" key="1">
    <source>
        <dbReference type="SAM" id="MobiDB-lite"/>
    </source>
</evidence>
<feature type="region of interest" description="Disordered" evidence="1">
    <location>
        <begin position="1"/>
        <end position="69"/>
    </location>
</feature>
<sequence>MRNNDASKGFRQKDVSLGFRDDTIDPLIPKNGLHRQNNEEKPKADSSSESSSESGTILPPVENRRNSFNEEDVVNEMCVGKGNSINNDQSGLGSERKIGEAEILGSGYIKDAFKFPENREGYGGEEVNKEAENIIGRNKVLDQEFSDLRPYYDP</sequence>
<feature type="compositionally biased region" description="Basic and acidic residues" evidence="1">
    <location>
        <begin position="36"/>
        <end position="46"/>
    </location>
</feature>
<dbReference type="Proteomes" id="UP001472677">
    <property type="component" value="Unassembled WGS sequence"/>
</dbReference>
<evidence type="ECO:0000313" key="3">
    <source>
        <dbReference type="Proteomes" id="UP001472677"/>
    </source>
</evidence>
<reference evidence="2 3" key="1">
    <citation type="journal article" date="2024" name="G3 (Bethesda)">
        <title>Genome assembly of Hibiscus sabdariffa L. provides insights into metabolisms of medicinal natural products.</title>
        <authorList>
            <person name="Kim T."/>
        </authorList>
    </citation>
    <scope>NUCLEOTIDE SEQUENCE [LARGE SCALE GENOMIC DNA]</scope>
    <source>
        <strain evidence="2">TK-2024</strain>
        <tissue evidence="2">Old leaves</tissue>
    </source>
</reference>
<dbReference type="EMBL" id="JBBPBM010000013">
    <property type="protein sequence ID" value="KAK8561266.1"/>
    <property type="molecule type" value="Genomic_DNA"/>
</dbReference>
<gene>
    <name evidence="2" type="ORF">V6N12_048340</name>
</gene>